<protein>
    <submittedName>
        <fullName evidence="6">LAMI_0F05402g1_1</fullName>
    </submittedName>
</protein>
<dbReference type="PANTHER" id="PTHR15245">
    <property type="entry name" value="SYMPLEKIN-RELATED"/>
    <property type="match status" value="1"/>
</dbReference>
<dbReference type="Proteomes" id="UP000191024">
    <property type="component" value="Chromosome F"/>
</dbReference>
<feature type="compositionally biased region" description="Basic and acidic residues" evidence="4">
    <location>
        <begin position="464"/>
        <end position="475"/>
    </location>
</feature>
<evidence type="ECO:0000256" key="2">
    <source>
        <dbReference type="ARBA" id="ARBA00022664"/>
    </source>
</evidence>
<proteinExistence type="predicted"/>
<keyword evidence="3" id="KW-0539">Nucleus</keyword>
<evidence type="ECO:0000256" key="4">
    <source>
        <dbReference type="SAM" id="MobiDB-lite"/>
    </source>
</evidence>
<evidence type="ECO:0000259" key="5">
    <source>
        <dbReference type="Pfam" id="PF11935"/>
    </source>
</evidence>
<dbReference type="GO" id="GO:0005847">
    <property type="term" value="C:mRNA cleavage and polyadenylation specificity factor complex"/>
    <property type="evidence" value="ECO:0007669"/>
    <property type="project" value="TreeGrafter"/>
</dbReference>
<reference evidence="7" key="1">
    <citation type="submission" date="2016-03" db="EMBL/GenBank/DDBJ databases">
        <authorList>
            <person name="Devillers H."/>
        </authorList>
    </citation>
    <scope>NUCLEOTIDE SEQUENCE [LARGE SCALE GENOMIC DNA]</scope>
</reference>
<feature type="domain" description="Symplekin/Pta1 N-terminal" evidence="5">
    <location>
        <begin position="91"/>
        <end position="319"/>
    </location>
</feature>
<keyword evidence="7" id="KW-1185">Reference proteome</keyword>
<evidence type="ECO:0000256" key="3">
    <source>
        <dbReference type="ARBA" id="ARBA00023242"/>
    </source>
</evidence>
<name>A0A1G4JYL1_9SACH</name>
<keyword evidence="2" id="KW-0507">mRNA processing</keyword>
<feature type="region of interest" description="Disordered" evidence="4">
    <location>
        <begin position="459"/>
        <end position="493"/>
    </location>
</feature>
<dbReference type="InterPro" id="IPR021850">
    <property type="entry name" value="Symplekin/Pta1"/>
</dbReference>
<evidence type="ECO:0000313" key="6">
    <source>
        <dbReference type="EMBL" id="SCU96150.1"/>
    </source>
</evidence>
<dbReference type="GO" id="GO:0006397">
    <property type="term" value="P:mRNA processing"/>
    <property type="evidence" value="ECO:0007669"/>
    <property type="project" value="UniProtKB-KW"/>
</dbReference>
<dbReference type="Pfam" id="PF11935">
    <property type="entry name" value="SYMPK_PTA1_N"/>
    <property type="match status" value="1"/>
</dbReference>
<evidence type="ECO:0000256" key="1">
    <source>
        <dbReference type="ARBA" id="ARBA00004123"/>
    </source>
</evidence>
<dbReference type="InterPro" id="IPR011989">
    <property type="entry name" value="ARM-like"/>
</dbReference>
<dbReference type="InterPro" id="IPR032460">
    <property type="entry name" value="Symplekin/Pta1_N"/>
</dbReference>
<gene>
    <name evidence="6" type="ORF">LAMI_0F05402G</name>
</gene>
<comment type="subcellular location">
    <subcellularLocation>
        <location evidence="1">Nucleus</location>
    </subcellularLocation>
</comment>
<dbReference type="Gene3D" id="1.25.10.10">
    <property type="entry name" value="Leucine-rich Repeat Variant"/>
    <property type="match status" value="1"/>
</dbReference>
<evidence type="ECO:0000313" key="7">
    <source>
        <dbReference type="Proteomes" id="UP000191024"/>
    </source>
</evidence>
<dbReference type="OrthoDB" id="331600at2759"/>
<dbReference type="PANTHER" id="PTHR15245:SF20">
    <property type="entry name" value="SYMPLEKIN"/>
    <property type="match status" value="1"/>
</dbReference>
<sequence>MAGEDDQWLQLVQARQLATQNKPGEMLPKVLETAASLYRSSHSKKLGKLCVELLMEVVDHDAVPKSEKPFLVSLYLQLLWDVSQNDVSHCTFRDIILTFARTYELLFDLIAKTSDVQLWNLMCELKEFILSQWKTTFPLKPSGDILGDHSRSLGVKLATVKFISKVVVVHTNGNSGIGLASVPDNHPIFKSKSALESEAKKLLDYLLNYLSEEPMMVTPLFNGILNCLGFVMKQRPQATSRILAGILRFNIDLKYQQETDSVLNYRMAKRFVERCYKNFVQFGLRSQLIRNSGTTGQYYNKLSKISQTLHTIGEETRAKGILNFDAKQVERKMPSRERSRYVAAAQAQLSSAENQKNGKQEPKILGPPDIQLLNDLQKYTMFKSSTSGFFNTSPVAFDNSYASVYSLMNSKSSEINVSKLSQSSRIKLCTESLFNTDTNKIIAGLSIVASRYTDLMNKTSAGEGGKKRAPDDELQHPNIKKQAPEPEDEDILEDEDKQEFSLGAPSPLTGKEKKEHFERILEHIAKIKDSEEEQALTTLPNASALTKIRLQDWDNKTSWLTLLSRLATRGVSHNPEMSDIVRQSIYDYFVEDFGNRIAVVIEWLSEEWYFEAVMCSAPAADVTSTPIYDKWSLKVLDSIVPFLENSHRRHFIRLVSELPHLSQQHLDRIKSLCLDPLRASLGFQSLKFMLMFRPPVKPFIKVALDAVKEEDESLKEQCESLISKFF</sequence>
<dbReference type="AlphaFoldDB" id="A0A1G4JYL1"/>
<organism evidence="6 7">
    <name type="scientific">Lachancea mirantina</name>
    <dbReference type="NCBI Taxonomy" id="1230905"/>
    <lineage>
        <taxon>Eukaryota</taxon>
        <taxon>Fungi</taxon>
        <taxon>Dikarya</taxon>
        <taxon>Ascomycota</taxon>
        <taxon>Saccharomycotina</taxon>
        <taxon>Saccharomycetes</taxon>
        <taxon>Saccharomycetales</taxon>
        <taxon>Saccharomycetaceae</taxon>
        <taxon>Lachancea</taxon>
    </lineage>
</organism>
<dbReference type="STRING" id="1230905.A0A1G4JYL1"/>
<dbReference type="EMBL" id="LT598467">
    <property type="protein sequence ID" value="SCU96150.1"/>
    <property type="molecule type" value="Genomic_DNA"/>
</dbReference>
<accession>A0A1G4JYL1</accession>